<organism evidence="1 2">
    <name type="scientific">Rhizoctonia solani</name>
    <dbReference type="NCBI Taxonomy" id="456999"/>
    <lineage>
        <taxon>Eukaryota</taxon>
        <taxon>Fungi</taxon>
        <taxon>Dikarya</taxon>
        <taxon>Basidiomycota</taxon>
        <taxon>Agaricomycotina</taxon>
        <taxon>Agaricomycetes</taxon>
        <taxon>Cantharellales</taxon>
        <taxon>Ceratobasidiaceae</taxon>
        <taxon>Rhizoctonia</taxon>
    </lineage>
</organism>
<dbReference type="EMBL" id="CAJMWX010000391">
    <property type="protein sequence ID" value="CAE6415145.1"/>
    <property type="molecule type" value="Genomic_DNA"/>
</dbReference>
<proteinExistence type="predicted"/>
<sequence length="570" mass="64247">MMATDISSSNYPDIHQWKDAGVSLSVALTKYLELSLSLGTEAFSGETKLKELASQIDSGLCSIQTTLNQQISRTRSTITQARNLALSSIYCLPREILSTIFMNVVFSPPTSESAEASVAGIYLKLYNLLATCKEWKDVVLNQGEFWSIIPILDLSPQAYGVDWKKFGCVLSRCIERSKGNLYLVANKLHDASYDDLLATLSPRLHAINISTNNRSVVRGIMNIFLRPYSPDPRALSELSVYQDQEEQYYNNPPSKEDHIFRLNSLEQGSFENLALKLSVLRIRGAQFHWDTFSFSHSLTELHLQEINFGYDSTVASFLGTLASASGLHVLKLISVRSFYRGPLNFNPVAERGIQIPNLRFLLVDDLYFNTLDCILSLVGSRSHDLTLLLSRRCRFIDCPASEVGVQDATWESLCELLREVPIKKLLISGDRQSQWPSPSELKELIKLTAPGLETLWVNLWDFDATCFDVLTYRPVPQDSSEPTLNLVNLHLTCARIHDQGAFLEMVLSQSRSLQHMLLGAAARSHKMVGWVHLQENYPLASKLKNTVPNFQLVDCDDMPSEFQDAPWQLW</sequence>
<protein>
    <recommendedName>
        <fullName evidence="3">F-box domain-containing protein</fullName>
    </recommendedName>
</protein>
<accession>A0A8H2X6S9</accession>
<evidence type="ECO:0000313" key="2">
    <source>
        <dbReference type="Proteomes" id="UP000663888"/>
    </source>
</evidence>
<dbReference type="AlphaFoldDB" id="A0A8H2X6S9"/>
<dbReference type="Proteomes" id="UP000663888">
    <property type="component" value="Unassembled WGS sequence"/>
</dbReference>
<gene>
    <name evidence="1" type="ORF">RDB_LOCUS16053</name>
</gene>
<evidence type="ECO:0000313" key="1">
    <source>
        <dbReference type="EMBL" id="CAE6415145.1"/>
    </source>
</evidence>
<evidence type="ECO:0008006" key="3">
    <source>
        <dbReference type="Google" id="ProtNLM"/>
    </source>
</evidence>
<name>A0A8H2X6S9_9AGAM</name>
<comment type="caution">
    <text evidence="1">The sequence shown here is derived from an EMBL/GenBank/DDBJ whole genome shotgun (WGS) entry which is preliminary data.</text>
</comment>
<reference evidence="1" key="1">
    <citation type="submission" date="2021-01" db="EMBL/GenBank/DDBJ databases">
        <authorList>
            <person name="Kaushik A."/>
        </authorList>
    </citation>
    <scope>NUCLEOTIDE SEQUENCE</scope>
    <source>
        <strain evidence="1">AG4-R118</strain>
    </source>
</reference>